<dbReference type="InterPro" id="IPR019775">
    <property type="entry name" value="WD40_repeat_CS"/>
</dbReference>
<name>A0A166MK48_9AGAM</name>
<dbReference type="InterPro" id="IPR015943">
    <property type="entry name" value="WD40/YVTN_repeat-like_dom_sf"/>
</dbReference>
<dbReference type="InterPro" id="IPR036322">
    <property type="entry name" value="WD40_repeat_dom_sf"/>
</dbReference>
<gene>
    <name evidence="6" type="ORF">FIBSPDRAFT_1042382</name>
</gene>
<dbReference type="InterPro" id="IPR027417">
    <property type="entry name" value="P-loop_NTPase"/>
</dbReference>
<feature type="repeat" description="WD" evidence="3">
    <location>
        <begin position="1156"/>
        <end position="1197"/>
    </location>
</feature>
<dbReference type="InterPro" id="IPR050349">
    <property type="entry name" value="WD_LIS1/nudF_dynein_reg"/>
</dbReference>
<dbReference type="InterPro" id="IPR000008">
    <property type="entry name" value="C2_dom"/>
</dbReference>
<proteinExistence type="predicted"/>
<dbReference type="Proteomes" id="UP000076532">
    <property type="component" value="Unassembled WGS sequence"/>
</dbReference>
<feature type="domain" description="NACHT" evidence="5">
    <location>
        <begin position="405"/>
        <end position="554"/>
    </location>
</feature>
<dbReference type="PROSITE" id="PS50294">
    <property type="entry name" value="WD_REPEATS_REGION"/>
    <property type="match status" value="7"/>
</dbReference>
<dbReference type="PROSITE" id="PS50004">
    <property type="entry name" value="C2"/>
    <property type="match status" value="1"/>
</dbReference>
<dbReference type="OrthoDB" id="163438at2759"/>
<dbReference type="PRINTS" id="PR00320">
    <property type="entry name" value="GPROTEINBRPT"/>
</dbReference>
<feature type="repeat" description="WD" evidence="3">
    <location>
        <begin position="1027"/>
        <end position="1068"/>
    </location>
</feature>
<dbReference type="CDD" id="cd00200">
    <property type="entry name" value="WD40"/>
    <property type="match status" value="1"/>
</dbReference>
<organism evidence="6 7">
    <name type="scientific">Athelia psychrophila</name>
    <dbReference type="NCBI Taxonomy" id="1759441"/>
    <lineage>
        <taxon>Eukaryota</taxon>
        <taxon>Fungi</taxon>
        <taxon>Dikarya</taxon>
        <taxon>Basidiomycota</taxon>
        <taxon>Agaricomycotina</taxon>
        <taxon>Agaricomycetes</taxon>
        <taxon>Agaricomycetidae</taxon>
        <taxon>Atheliales</taxon>
        <taxon>Atheliaceae</taxon>
        <taxon>Athelia</taxon>
    </lineage>
</organism>
<keyword evidence="1 3" id="KW-0853">WD repeat</keyword>
<sequence>MSQSQSYSLTVQTIDELFWTSSVYCKFRAKFKPDLFVEVFVDDVPVGRTKVVKDSLKPVWGDILTIPSATESSIIVLKLKHSSAVDSYFGFVKTSVGDLLRLCTKSDVTKLRLERRPKKALRDAQGLISVGIKPMNADQARGNVLKTAQQDIERGHLEHADSTPPARQGLEDLGAAVSENKDVLQSLWTVLNKIQAIAEVTAKAVDVIAKVHPYADTAWKVLSLVYKAYQQQKETDANVVALFGKMAALYSFVDDLEEGLPSKIKRLERTIVRVLEKTTECGKFFREYTQQKFSSRFLGQMTSNQSQMVSDLSASLGQLQDDLNSGVILQTAFDSSQTRKVVVQTAFDSNQTRTVVERFVKSDGLKTLEPANMDTAIRASCLAGTREDLLRDIIDWLVTPSEGQNVLWLHGGAGLGKSTLANSIAEHFRGRRQQGAFLFFDRNAPLESNPARVIRTLAYQLAEYDQAIKTAISLAMEKDPQLTSAPLSTQFTSLLMNPLSAASQETTGPIIIVLDALDECGDAESRRTLLSLLSQELAKFPRPFRFLITSRPDADIARVFNSAGHINATDLSMSASDADVLLYVKHEMAQIYSHRHSYDELPPDWPGLLAVQRLAAFAAGLFIWAATAMKFLRQTDDPVECLSSLLSHDREVFTLDELYKTALLSASGWKPGKGTDAFRQVLGLIVIGQMPLTDATISELLGFEDSGKQCRIALRRLGCVIQWSEGQPARTFHKSFPDYLTDRARCSSEPWFIDVQEHHRALTIHSFRLMKSQLRFNICNLPNSHLLNKDVPDLPTRVQSSIPESLSYVCRFWMDHLDPSPTGDNVMLSSILDFFEHGFFYWLEVLSLLEQVPLAVKALIRIKAYAMDPKSELHAFAQDGISFLGTFASVITKSVPHIYLSCIPFAPRSSILKQRYTSVVPKALVVQIGLQEKWPPCQQVIVTGRSRVLSVAFSPDGQRVASGSYDNAICVWDAESGALRAGPFTGHTRPVTSVVFSPDGQLIASGSWDTTIRVWDAESGALKAGPFTGHTDYVNSVVFSSDGQLIASGSDDGAICVWDAESGALKAGPFTGHTDRVKSVVFSPDGQRIASGSRDETIRVWEAASGALKAGPFTGHTKSVRSVVFSPNGQHIASGSDDGTIRVWDAESSALKAGPFTGHTRVIKSLVFSPDGQCIASGSEDTTIRVWDAESGTLKAGPFTGHTEEVNSVAFSPDGQRIASGSNDKTIRIWSVQTPTVLAKGPSSDGFQHDSGLDRDGWMLNNPSSRLFWVPHTYRVGLWSPYNTAVIAEQSTQLDMTRFVHGEDWAQCHI</sequence>
<dbReference type="PANTHER" id="PTHR44129">
    <property type="entry name" value="WD REPEAT-CONTAINING PROTEIN POP1"/>
    <property type="match status" value="1"/>
</dbReference>
<evidence type="ECO:0000313" key="6">
    <source>
        <dbReference type="EMBL" id="KZP24082.1"/>
    </source>
</evidence>
<dbReference type="InterPro" id="IPR035892">
    <property type="entry name" value="C2_domain_sf"/>
</dbReference>
<feature type="repeat" description="WD" evidence="3">
    <location>
        <begin position="1113"/>
        <end position="1154"/>
    </location>
</feature>
<dbReference type="InterPro" id="IPR056884">
    <property type="entry name" value="NPHP3-like_N"/>
</dbReference>
<dbReference type="PROSITE" id="PS00678">
    <property type="entry name" value="WD_REPEATS_1"/>
    <property type="match status" value="6"/>
</dbReference>
<evidence type="ECO:0008006" key="8">
    <source>
        <dbReference type="Google" id="ProtNLM"/>
    </source>
</evidence>
<protein>
    <recommendedName>
        <fullName evidence="8">WD40 repeat-like protein</fullName>
    </recommendedName>
</protein>
<accession>A0A166MK48</accession>
<dbReference type="Gene3D" id="3.40.50.300">
    <property type="entry name" value="P-loop containing nucleotide triphosphate hydrolases"/>
    <property type="match status" value="1"/>
</dbReference>
<dbReference type="STRING" id="436010.A0A166MK48"/>
<dbReference type="Pfam" id="PF00168">
    <property type="entry name" value="C2"/>
    <property type="match status" value="1"/>
</dbReference>
<feature type="domain" description="C2" evidence="4">
    <location>
        <begin position="1"/>
        <end position="112"/>
    </location>
</feature>
<keyword evidence="7" id="KW-1185">Reference proteome</keyword>
<evidence type="ECO:0000259" key="5">
    <source>
        <dbReference type="PROSITE" id="PS50837"/>
    </source>
</evidence>
<evidence type="ECO:0000259" key="4">
    <source>
        <dbReference type="PROSITE" id="PS50004"/>
    </source>
</evidence>
<feature type="repeat" description="WD" evidence="3">
    <location>
        <begin position="941"/>
        <end position="982"/>
    </location>
</feature>
<dbReference type="InterPro" id="IPR007111">
    <property type="entry name" value="NACHT_NTPase"/>
</dbReference>
<dbReference type="InterPro" id="IPR020472">
    <property type="entry name" value="WD40_PAC1"/>
</dbReference>
<dbReference type="PROSITE" id="PS50082">
    <property type="entry name" value="WD_REPEATS_2"/>
    <property type="match status" value="7"/>
</dbReference>
<reference evidence="6 7" key="1">
    <citation type="journal article" date="2016" name="Mol. Biol. Evol.">
        <title>Comparative Genomics of Early-Diverging Mushroom-Forming Fungi Provides Insights into the Origins of Lignocellulose Decay Capabilities.</title>
        <authorList>
            <person name="Nagy L.G."/>
            <person name="Riley R."/>
            <person name="Tritt A."/>
            <person name="Adam C."/>
            <person name="Daum C."/>
            <person name="Floudas D."/>
            <person name="Sun H."/>
            <person name="Yadav J.S."/>
            <person name="Pangilinan J."/>
            <person name="Larsson K.H."/>
            <person name="Matsuura K."/>
            <person name="Barry K."/>
            <person name="Labutti K."/>
            <person name="Kuo R."/>
            <person name="Ohm R.A."/>
            <person name="Bhattacharya S.S."/>
            <person name="Shirouzu T."/>
            <person name="Yoshinaga Y."/>
            <person name="Martin F.M."/>
            <person name="Grigoriev I.V."/>
            <person name="Hibbett D.S."/>
        </authorList>
    </citation>
    <scope>NUCLEOTIDE SEQUENCE [LARGE SCALE GENOMIC DNA]</scope>
    <source>
        <strain evidence="6 7">CBS 109695</strain>
    </source>
</reference>
<feature type="repeat" description="WD" evidence="3">
    <location>
        <begin position="1199"/>
        <end position="1240"/>
    </location>
</feature>
<feature type="repeat" description="WD" evidence="3">
    <location>
        <begin position="1070"/>
        <end position="1111"/>
    </location>
</feature>
<keyword evidence="2" id="KW-0677">Repeat</keyword>
<evidence type="ECO:0000256" key="3">
    <source>
        <dbReference type="PROSITE-ProRule" id="PRU00221"/>
    </source>
</evidence>
<dbReference type="Gene3D" id="2.60.40.150">
    <property type="entry name" value="C2 domain"/>
    <property type="match status" value="1"/>
</dbReference>
<evidence type="ECO:0000256" key="1">
    <source>
        <dbReference type="ARBA" id="ARBA00022574"/>
    </source>
</evidence>
<dbReference type="SUPFAM" id="SSF49562">
    <property type="entry name" value="C2 domain (Calcium/lipid-binding domain, CaLB)"/>
    <property type="match status" value="1"/>
</dbReference>
<evidence type="ECO:0000256" key="2">
    <source>
        <dbReference type="ARBA" id="ARBA00022737"/>
    </source>
</evidence>
<dbReference type="InterPro" id="IPR001680">
    <property type="entry name" value="WD40_rpt"/>
</dbReference>
<dbReference type="Pfam" id="PF00400">
    <property type="entry name" value="WD40"/>
    <property type="match status" value="7"/>
</dbReference>
<dbReference type="Pfam" id="PF24883">
    <property type="entry name" value="NPHP3_N"/>
    <property type="match status" value="1"/>
</dbReference>
<dbReference type="EMBL" id="KV417528">
    <property type="protein sequence ID" value="KZP24082.1"/>
    <property type="molecule type" value="Genomic_DNA"/>
</dbReference>
<evidence type="ECO:0000313" key="7">
    <source>
        <dbReference type="Proteomes" id="UP000076532"/>
    </source>
</evidence>
<dbReference type="PROSITE" id="PS50837">
    <property type="entry name" value="NACHT"/>
    <property type="match status" value="1"/>
</dbReference>
<dbReference type="Gene3D" id="2.130.10.10">
    <property type="entry name" value="YVTN repeat-like/Quinoprotein amine dehydrogenase"/>
    <property type="match status" value="3"/>
</dbReference>
<dbReference type="SMART" id="SM00320">
    <property type="entry name" value="WD40"/>
    <property type="match status" value="7"/>
</dbReference>
<feature type="repeat" description="WD" evidence="3">
    <location>
        <begin position="984"/>
        <end position="1025"/>
    </location>
</feature>
<dbReference type="SUPFAM" id="SSF50978">
    <property type="entry name" value="WD40 repeat-like"/>
    <property type="match status" value="1"/>
</dbReference>
<dbReference type="SUPFAM" id="SSF52540">
    <property type="entry name" value="P-loop containing nucleoside triphosphate hydrolases"/>
    <property type="match status" value="1"/>
</dbReference>